<comment type="caution">
    <text evidence="1">The sequence shown here is derived from an EMBL/GenBank/DDBJ whole genome shotgun (WGS) entry which is preliminary data.</text>
</comment>
<evidence type="ECO:0000313" key="1">
    <source>
        <dbReference type="EMBL" id="REA63576.1"/>
    </source>
</evidence>
<organism evidence="1 2">
    <name type="scientific">Dyadobacter luteus</name>
    <dbReference type="NCBI Taxonomy" id="2259619"/>
    <lineage>
        <taxon>Bacteria</taxon>
        <taxon>Pseudomonadati</taxon>
        <taxon>Bacteroidota</taxon>
        <taxon>Cytophagia</taxon>
        <taxon>Cytophagales</taxon>
        <taxon>Spirosomataceae</taxon>
        <taxon>Dyadobacter</taxon>
    </lineage>
</organism>
<dbReference type="Proteomes" id="UP000256373">
    <property type="component" value="Unassembled WGS sequence"/>
</dbReference>
<evidence type="ECO:0000313" key="2">
    <source>
        <dbReference type="Proteomes" id="UP000256373"/>
    </source>
</evidence>
<sequence length="74" mass="8418">MEELTFPKKAGLIECGQNYSSIGICVLLHQSMDFVTSLRYCSKILRQKPNQTEYVEDAVRAKFSSGQEGRSERN</sequence>
<proteinExistence type="predicted"/>
<accession>A0A3D8YGS9</accession>
<dbReference type="EMBL" id="QNUL01000002">
    <property type="protein sequence ID" value="REA63576.1"/>
    <property type="molecule type" value="Genomic_DNA"/>
</dbReference>
<dbReference type="AlphaFoldDB" id="A0A3D8YGS9"/>
<protein>
    <submittedName>
        <fullName evidence="1">Uncharacterized protein</fullName>
    </submittedName>
</protein>
<name>A0A3D8YGS9_9BACT</name>
<keyword evidence="2" id="KW-1185">Reference proteome</keyword>
<reference evidence="1 2" key="1">
    <citation type="submission" date="2018-07" db="EMBL/GenBank/DDBJ databases">
        <title>Dyadobacter roseus sp. nov., isolated from rose rhizosphere soil.</title>
        <authorList>
            <person name="Chen L."/>
        </authorList>
    </citation>
    <scope>NUCLEOTIDE SEQUENCE [LARGE SCALE GENOMIC DNA]</scope>
    <source>
        <strain evidence="1 2">RS19</strain>
    </source>
</reference>
<gene>
    <name evidence="1" type="ORF">DSL64_03795</name>
</gene>